<dbReference type="InterPro" id="IPR015915">
    <property type="entry name" value="Kelch-typ_b-propeller"/>
</dbReference>
<dbReference type="FunFam" id="3.30.710.10:FF:000001">
    <property type="entry name" value="Kelch-like family member 20"/>
    <property type="match status" value="1"/>
</dbReference>
<dbReference type="SUPFAM" id="SSF54695">
    <property type="entry name" value="POZ domain"/>
    <property type="match status" value="1"/>
</dbReference>
<evidence type="ECO:0000256" key="2">
    <source>
        <dbReference type="ARBA" id="ARBA00022737"/>
    </source>
</evidence>
<dbReference type="SMART" id="SM00225">
    <property type="entry name" value="BTB"/>
    <property type="match status" value="1"/>
</dbReference>
<keyword evidence="2" id="KW-0677">Repeat</keyword>
<dbReference type="Pfam" id="PF07707">
    <property type="entry name" value="BACK"/>
    <property type="match status" value="1"/>
</dbReference>
<evidence type="ECO:0000313" key="4">
    <source>
        <dbReference type="EMBL" id="CAH3145702.1"/>
    </source>
</evidence>
<gene>
    <name evidence="4" type="ORF">PMEA_00022308</name>
</gene>
<dbReference type="Gene3D" id="3.30.710.10">
    <property type="entry name" value="Potassium Channel Kv1.1, Chain A"/>
    <property type="match status" value="1"/>
</dbReference>
<dbReference type="Proteomes" id="UP001159428">
    <property type="component" value="Unassembled WGS sequence"/>
</dbReference>
<dbReference type="AlphaFoldDB" id="A0AAU9XF35"/>
<proteinExistence type="predicted"/>
<dbReference type="PANTHER" id="PTHR24412:SF441">
    <property type="entry name" value="KELCH-LIKE PROTEIN 28"/>
    <property type="match status" value="1"/>
</dbReference>
<comment type="caution">
    <text evidence="4">The sequence shown here is derived from an EMBL/GenBank/DDBJ whole genome shotgun (WGS) entry which is preliminary data.</text>
</comment>
<dbReference type="Pfam" id="PF01344">
    <property type="entry name" value="Kelch_1"/>
    <property type="match status" value="2"/>
</dbReference>
<dbReference type="Pfam" id="PF00651">
    <property type="entry name" value="BTB"/>
    <property type="match status" value="1"/>
</dbReference>
<dbReference type="PROSITE" id="PS50097">
    <property type="entry name" value="BTB"/>
    <property type="match status" value="1"/>
</dbReference>
<accession>A0AAU9XF35</accession>
<protein>
    <recommendedName>
        <fullName evidence="3">BTB domain-containing protein</fullName>
    </recommendedName>
</protein>
<organism evidence="4 5">
    <name type="scientific">Pocillopora meandrina</name>
    <dbReference type="NCBI Taxonomy" id="46732"/>
    <lineage>
        <taxon>Eukaryota</taxon>
        <taxon>Metazoa</taxon>
        <taxon>Cnidaria</taxon>
        <taxon>Anthozoa</taxon>
        <taxon>Hexacorallia</taxon>
        <taxon>Scleractinia</taxon>
        <taxon>Astrocoeniina</taxon>
        <taxon>Pocilloporidae</taxon>
        <taxon>Pocillopora</taxon>
    </lineage>
</organism>
<dbReference type="FunFam" id="1.25.40.420:FF:000001">
    <property type="entry name" value="Kelch-like family member 12"/>
    <property type="match status" value="1"/>
</dbReference>
<evidence type="ECO:0000256" key="1">
    <source>
        <dbReference type="ARBA" id="ARBA00022441"/>
    </source>
</evidence>
<dbReference type="InterPro" id="IPR006652">
    <property type="entry name" value="Kelch_1"/>
</dbReference>
<dbReference type="Gene3D" id="2.120.10.80">
    <property type="entry name" value="Kelch-type beta propeller"/>
    <property type="match status" value="2"/>
</dbReference>
<dbReference type="Pfam" id="PF24681">
    <property type="entry name" value="Kelch_KLHDC2_KLHL20_DRC7"/>
    <property type="match status" value="1"/>
</dbReference>
<dbReference type="InterPro" id="IPR011333">
    <property type="entry name" value="SKP1/BTB/POZ_sf"/>
</dbReference>
<sequence length="574" mass="64421">MVNESEANQGTPEIVHSNQLLKGLNQLRQRHELCDVELCAGKNRVSAHRVVLSACSPYFNAMFTGKLLESQKQVIYLKDIDESALHILVDFAYTGKAQVTQENVQVLLPAANMLQLNRVKEICCHFLSQQLHPSNCLGISKFADAYSCQSLQKRSRKYIQDHFQEVIQYEEYLLLSPCQLTDLLRDDNLNVVSEQVVFEAVLSWIRHKLQERISLLGKLLQNVRLPLLTSRFLTLSYETNELIRADRASQVLLHDALNYRHIQGKCPSFSTTVIPRRAPKRIFALGGKNGLFATLSSVEYYEPERDKWIEVSSMNLRRFEFGAAVLDGKLYAVGGLVCGVGVHSGAPFRYCDNGSECFDPDTGQWSRVPPMNQCRSNHTETRCLLPTGGYLYSLGGYDGNSYLNTVECYNSRTKQWSHVVPMHYSRSCFATAACDGYLYALGGYGPSYLRTVERYDPASNSWEMMPAMSTYRINFGVGVLNGCLYVVGGHNGVSHLRSVERFDPLSSEWTMVAPMSRPRTGLSVAVLNGFLYSVGGHDGSGYLNLVQCYDPNTNTWHNVKSMCSSRCSFGIATL</sequence>
<dbReference type="EMBL" id="CALNXJ010000040">
    <property type="protein sequence ID" value="CAH3145702.1"/>
    <property type="molecule type" value="Genomic_DNA"/>
</dbReference>
<dbReference type="PANTHER" id="PTHR24412">
    <property type="entry name" value="KELCH PROTEIN"/>
    <property type="match status" value="1"/>
</dbReference>
<evidence type="ECO:0000313" key="5">
    <source>
        <dbReference type="Proteomes" id="UP001159428"/>
    </source>
</evidence>
<dbReference type="SMART" id="SM00612">
    <property type="entry name" value="Kelch"/>
    <property type="match status" value="6"/>
</dbReference>
<dbReference type="InterPro" id="IPR011705">
    <property type="entry name" value="BACK"/>
</dbReference>
<dbReference type="Gene3D" id="1.25.40.420">
    <property type="match status" value="1"/>
</dbReference>
<evidence type="ECO:0000259" key="3">
    <source>
        <dbReference type="PROSITE" id="PS50097"/>
    </source>
</evidence>
<dbReference type="InterPro" id="IPR011043">
    <property type="entry name" value="Gal_Oxase/kelch_b-propeller"/>
</dbReference>
<name>A0AAU9XF35_9CNID</name>
<dbReference type="InterPro" id="IPR000210">
    <property type="entry name" value="BTB/POZ_dom"/>
</dbReference>
<dbReference type="SUPFAM" id="SSF50965">
    <property type="entry name" value="Galactose oxidase, central domain"/>
    <property type="match status" value="2"/>
</dbReference>
<reference evidence="4 5" key="1">
    <citation type="submission" date="2022-05" db="EMBL/GenBank/DDBJ databases">
        <authorList>
            <consortium name="Genoscope - CEA"/>
            <person name="William W."/>
        </authorList>
    </citation>
    <scope>NUCLEOTIDE SEQUENCE [LARGE SCALE GENOMIC DNA]</scope>
</reference>
<feature type="domain" description="BTB" evidence="3">
    <location>
        <begin position="34"/>
        <end position="101"/>
    </location>
</feature>
<keyword evidence="5" id="KW-1185">Reference proteome</keyword>
<keyword evidence="1" id="KW-0880">Kelch repeat</keyword>
<dbReference type="SMART" id="SM00875">
    <property type="entry name" value="BACK"/>
    <property type="match status" value="1"/>
</dbReference>